<dbReference type="KEGG" id="uam:UABAM_04271"/>
<protein>
    <submittedName>
        <fullName evidence="1">LIM zinc-binding protein</fullName>
    </submittedName>
</protein>
<proteinExistence type="predicted"/>
<sequence>MKNCSLCKQKIMGKFWQCKNSYFCAKCYQAAKKCSHCGLPTRRGIRRGEKVYCTSCTAKAKCCQFCRKRIFEKYWKVDNTIICSTCYKKSPKCSRCHKSTKDYLKVQKLILCVQCSNSVELCAKCHIPLIAKFFKFPNDNRKFCSACVKSKNYCDMCNTPITSKYYQIGDKRNICKTCMKTAVQSPTAAKKILQRVVGFVAKKFAMKINLATELELVDALTLAKIRKKNAVKYGATDRRALGLFVQRGRDYRVYIESLLPYSLCMGVLAHEYTHAWQADNFLKKPSLLILEGLAEWISYKTLIHYGYKSQALLIEKQRDIYGQGFRKIRAFEKKHGEKNLLDKITQMVNKSQML</sequence>
<reference evidence="1 2" key="1">
    <citation type="submission" date="2019-08" db="EMBL/GenBank/DDBJ databases">
        <title>Complete genome sequence of Candidatus Uab amorphum.</title>
        <authorList>
            <person name="Shiratori T."/>
            <person name="Suzuki S."/>
            <person name="Kakizawa Y."/>
            <person name="Ishida K."/>
        </authorList>
    </citation>
    <scope>NUCLEOTIDE SEQUENCE [LARGE SCALE GENOMIC DNA]</scope>
    <source>
        <strain evidence="1 2">SRT547</strain>
    </source>
</reference>
<dbReference type="AlphaFoldDB" id="A0A5S9IPX2"/>
<evidence type="ECO:0000313" key="2">
    <source>
        <dbReference type="Proteomes" id="UP000326354"/>
    </source>
</evidence>
<accession>A0A5S9IPX2</accession>
<keyword evidence="2" id="KW-1185">Reference proteome</keyword>
<name>A0A5S9IPX2_UABAM</name>
<dbReference type="Proteomes" id="UP000326354">
    <property type="component" value="Chromosome"/>
</dbReference>
<organism evidence="1 2">
    <name type="scientific">Uabimicrobium amorphum</name>
    <dbReference type="NCBI Taxonomy" id="2596890"/>
    <lineage>
        <taxon>Bacteria</taxon>
        <taxon>Pseudomonadati</taxon>
        <taxon>Planctomycetota</taxon>
        <taxon>Candidatus Uabimicrobiia</taxon>
        <taxon>Candidatus Uabimicrobiales</taxon>
        <taxon>Candidatus Uabimicrobiaceae</taxon>
        <taxon>Candidatus Uabimicrobium</taxon>
    </lineage>
</organism>
<dbReference type="EMBL" id="AP019860">
    <property type="protein sequence ID" value="BBM85889.1"/>
    <property type="molecule type" value="Genomic_DNA"/>
</dbReference>
<evidence type="ECO:0000313" key="1">
    <source>
        <dbReference type="EMBL" id="BBM85889.1"/>
    </source>
</evidence>
<gene>
    <name evidence="1" type="ORF">UABAM_04271</name>
</gene>